<evidence type="ECO:0000256" key="9">
    <source>
        <dbReference type="ARBA" id="ARBA00034005"/>
    </source>
</evidence>
<evidence type="ECO:0000256" key="8">
    <source>
        <dbReference type="ARBA" id="ARBA00023204"/>
    </source>
</evidence>
<evidence type="ECO:0000256" key="6">
    <source>
        <dbReference type="ARBA" id="ARBA00022833"/>
    </source>
</evidence>
<comment type="caution">
    <text evidence="10">Lacks conserved residue(s) required for the propagation of feature annotation.</text>
</comment>
<dbReference type="Pfam" id="PF01653">
    <property type="entry name" value="DNA_ligase_aden"/>
    <property type="match status" value="1"/>
</dbReference>
<feature type="binding site" evidence="10">
    <location>
        <position position="394"/>
    </location>
    <ligand>
        <name>Zn(2+)</name>
        <dbReference type="ChEBI" id="CHEBI:29105"/>
    </ligand>
</feature>
<dbReference type="Gene3D" id="3.30.470.30">
    <property type="entry name" value="DNA ligase/mRNA capping enzyme"/>
    <property type="match status" value="1"/>
</dbReference>
<dbReference type="InterPro" id="IPR004150">
    <property type="entry name" value="NAD_DNA_ligase_OB"/>
</dbReference>
<dbReference type="InterPro" id="IPR036420">
    <property type="entry name" value="BRCT_dom_sf"/>
</dbReference>
<organism evidence="12 13">
    <name type="scientific">Bacteriovorax antarcticus</name>
    <dbReference type="NCBI Taxonomy" id="3088717"/>
    <lineage>
        <taxon>Bacteria</taxon>
        <taxon>Pseudomonadati</taxon>
        <taxon>Bdellovibrionota</taxon>
        <taxon>Bacteriovoracia</taxon>
        <taxon>Bacteriovoracales</taxon>
        <taxon>Bacteriovoracaceae</taxon>
        <taxon>Bacteriovorax</taxon>
    </lineage>
</organism>
<dbReference type="Gene3D" id="2.40.50.140">
    <property type="entry name" value="Nucleic acid-binding proteins"/>
    <property type="match status" value="1"/>
</dbReference>
<dbReference type="Gene3D" id="1.10.287.610">
    <property type="entry name" value="Helix hairpin bin"/>
    <property type="match status" value="1"/>
</dbReference>
<dbReference type="Pfam" id="PF03120">
    <property type="entry name" value="OB_DNA_ligase"/>
    <property type="match status" value="1"/>
</dbReference>
<feature type="binding site" evidence="10">
    <location>
        <position position="373"/>
    </location>
    <ligand>
        <name>Zn(2+)</name>
        <dbReference type="ChEBI" id="CHEBI:29105"/>
    </ligand>
</feature>
<protein>
    <recommendedName>
        <fullName evidence="10">DNA ligase</fullName>
        <ecNumber evidence="10">6.5.1.2</ecNumber>
    </recommendedName>
    <alternativeName>
        <fullName evidence="10">Polydeoxyribonucleotide synthase [NAD(+)]</fullName>
    </alternativeName>
</protein>
<feature type="binding site" evidence="10">
    <location>
        <position position="113"/>
    </location>
    <ligand>
        <name>NAD(+)</name>
        <dbReference type="ChEBI" id="CHEBI:57540"/>
    </ligand>
</feature>
<keyword evidence="13" id="KW-1185">Reference proteome</keyword>
<evidence type="ECO:0000256" key="7">
    <source>
        <dbReference type="ARBA" id="ARBA00023027"/>
    </source>
</evidence>
<dbReference type="InterPro" id="IPR001357">
    <property type="entry name" value="BRCT_dom"/>
</dbReference>
<keyword evidence="3 10" id="KW-0235">DNA replication</keyword>
<evidence type="ECO:0000256" key="10">
    <source>
        <dbReference type="HAMAP-Rule" id="MF_01588"/>
    </source>
</evidence>
<dbReference type="Gene3D" id="3.40.50.10190">
    <property type="entry name" value="BRCT domain"/>
    <property type="match status" value="1"/>
</dbReference>
<evidence type="ECO:0000256" key="5">
    <source>
        <dbReference type="ARBA" id="ARBA00022763"/>
    </source>
</evidence>
<dbReference type="NCBIfam" id="NF005932">
    <property type="entry name" value="PRK07956.1"/>
    <property type="match status" value="1"/>
</dbReference>
<dbReference type="NCBIfam" id="TIGR00575">
    <property type="entry name" value="dnlj"/>
    <property type="match status" value="1"/>
</dbReference>
<comment type="similarity">
    <text evidence="10">Belongs to the NAD-dependent DNA ligase family. LigA subfamily.</text>
</comment>
<comment type="function">
    <text evidence="1 10">DNA ligase that catalyzes the formation of phosphodiester linkages between 5'-phosphoryl and 3'-hydroxyl groups in double-stranded DNA using NAD as a coenzyme and as the energy source for the reaction. It is essential for DNA replication and repair of damaged DNA.</text>
</comment>
<dbReference type="HAMAP" id="MF_01588">
    <property type="entry name" value="DNA_ligase_A"/>
    <property type="match status" value="1"/>
</dbReference>
<dbReference type="InterPro" id="IPR001679">
    <property type="entry name" value="DNA_ligase"/>
</dbReference>
<dbReference type="RefSeq" id="WP_323574309.1">
    <property type="nucleotide sequence ID" value="NZ_JAYGJQ010000001.1"/>
</dbReference>
<evidence type="ECO:0000256" key="3">
    <source>
        <dbReference type="ARBA" id="ARBA00022705"/>
    </source>
</evidence>
<dbReference type="EC" id="6.5.1.2" evidence="10"/>
<feature type="binding site" evidence="10">
    <location>
        <position position="389"/>
    </location>
    <ligand>
        <name>Zn(2+)</name>
        <dbReference type="ChEBI" id="CHEBI:29105"/>
    </ligand>
</feature>
<dbReference type="InterPro" id="IPR012340">
    <property type="entry name" value="NA-bd_OB-fold"/>
</dbReference>
<dbReference type="SMART" id="SM00292">
    <property type="entry name" value="BRCT"/>
    <property type="match status" value="1"/>
</dbReference>
<dbReference type="Proteomes" id="UP001302274">
    <property type="component" value="Unassembled WGS sequence"/>
</dbReference>
<evidence type="ECO:0000256" key="4">
    <source>
        <dbReference type="ARBA" id="ARBA00022723"/>
    </source>
</evidence>
<keyword evidence="6 10" id="KW-0862">Zinc</keyword>
<keyword evidence="10" id="KW-0464">Manganese</keyword>
<dbReference type="InterPro" id="IPR013840">
    <property type="entry name" value="DNAligase_N"/>
</dbReference>
<sequence length="625" mass="70376">MSRIQTLEKEIIKHKALYYQGRPDISDSDYDKLEEELRKLDPKNSTLLIVGTTTSASDKIKHDKKMLSLEKTYVVEDLVSWKGNEDILSTMKLDGISCSIIFEDGHLTMAKTRGDGTFGENITKKVMWVSNVPKLITSKNKIEIRGELFCDEKSFFDLAQEMTSIGLEKPTSQRNIVAGLMGRKDNLELCRYIKFMAFDYLSDERLETEDQKFKILSKLGFLIPEVEIHTSKESIQDVILKAREFMSEGDYQIDGLVFTFNKMFLHEELGETSHHPRYKMAFKFQGESKNTILKEIIWSVSRNGILTPVGDVEPVELSGAMISRVTLHNYGMVAANNLKAGDVIEIIRSGEVIPKFLSVVTPSNNKLEIPECCPSCHSKVEIVDIRLFCKNENCPGKNKEIILNFIQKIGIDDLSGKRLEELINAKLVKTIPDLYRLEAADLMKIDKVKDKLSNKLIESIQKTKNVDLITFLAALGISGGAFNKCEKIVRAGFDNITKIKHLSIEQLMKVESFADKSATDFLSSLREKKDMIDELVELGFEFTVEETRETAVTGKKICITGALSEKRPVIEDMIRAGGGIVVSSVSKNTDILVTNETDPTSSKFKKALELKIKIITEAELLKLLA</sequence>
<accession>A0ABU5VS16</accession>
<dbReference type="Pfam" id="PF00533">
    <property type="entry name" value="BRCT"/>
    <property type="match status" value="1"/>
</dbReference>
<dbReference type="SUPFAM" id="SSF56091">
    <property type="entry name" value="DNA ligase/mRNA capping enzyme, catalytic domain"/>
    <property type="match status" value="1"/>
</dbReference>
<dbReference type="InterPro" id="IPR013839">
    <property type="entry name" value="DNAligase_adenylation"/>
</dbReference>
<dbReference type="EMBL" id="JAYGJQ010000001">
    <property type="protein sequence ID" value="MEA9354815.1"/>
    <property type="molecule type" value="Genomic_DNA"/>
</dbReference>
<keyword evidence="2 10" id="KW-0436">Ligase</keyword>
<feature type="domain" description="BRCT" evidence="11">
    <location>
        <begin position="547"/>
        <end position="625"/>
    </location>
</feature>
<feature type="binding site" evidence="10">
    <location>
        <position position="283"/>
    </location>
    <ligand>
        <name>NAD(+)</name>
        <dbReference type="ChEBI" id="CHEBI:57540"/>
    </ligand>
</feature>
<keyword evidence="4 10" id="KW-0479">Metal-binding</keyword>
<keyword evidence="7 10" id="KW-0520">NAD</keyword>
<keyword evidence="10" id="KW-0460">Magnesium</keyword>
<comment type="catalytic activity">
    <reaction evidence="9 10">
        <text>NAD(+) + (deoxyribonucleotide)n-3'-hydroxyl + 5'-phospho-(deoxyribonucleotide)m = (deoxyribonucleotide)n+m + AMP + beta-nicotinamide D-nucleotide.</text>
        <dbReference type="EC" id="6.5.1.2"/>
    </reaction>
</comment>
<evidence type="ECO:0000313" key="12">
    <source>
        <dbReference type="EMBL" id="MEA9354815.1"/>
    </source>
</evidence>
<dbReference type="InterPro" id="IPR010994">
    <property type="entry name" value="RuvA_2-like"/>
</dbReference>
<feature type="active site" description="N6-AMP-lysine intermediate" evidence="10">
    <location>
        <position position="92"/>
    </location>
</feature>
<dbReference type="CDD" id="cd17748">
    <property type="entry name" value="BRCT_DNA_ligase_like"/>
    <property type="match status" value="1"/>
</dbReference>
<dbReference type="PIRSF" id="PIRSF001604">
    <property type="entry name" value="LigA"/>
    <property type="match status" value="1"/>
</dbReference>
<proteinExistence type="inferred from homology"/>
<dbReference type="SUPFAM" id="SSF47781">
    <property type="entry name" value="RuvA domain 2-like"/>
    <property type="match status" value="1"/>
</dbReference>
<dbReference type="PROSITE" id="PS50172">
    <property type="entry name" value="BRCT"/>
    <property type="match status" value="1"/>
</dbReference>
<gene>
    <name evidence="10 12" type="primary">ligA</name>
    <name evidence="12" type="ORF">SHI21_01285</name>
</gene>
<feature type="binding site" evidence="10">
    <location>
        <position position="147"/>
    </location>
    <ligand>
        <name>NAD(+)</name>
        <dbReference type="ChEBI" id="CHEBI:57540"/>
    </ligand>
</feature>
<dbReference type="Gene3D" id="1.10.150.20">
    <property type="entry name" value="5' to 3' exonuclease, C-terminal subdomain"/>
    <property type="match status" value="1"/>
</dbReference>
<dbReference type="GO" id="GO:0003911">
    <property type="term" value="F:DNA ligase (NAD+) activity"/>
    <property type="evidence" value="ECO:0007669"/>
    <property type="project" value="UniProtKB-EC"/>
</dbReference>
<evidence type="ECO:0000313" key="13">
    <source>
        <dbReference type="Proteomes" id="UP001302274"/>
    </source>
</evidence>
<comment type="caution">
    <text evidence="12">The sequence shown here is derived from an EMBL/GenBank/DDBJ whole genome shotgun (WGS) entry which is preliminary data.</text>
</comment>
<reference evidence="12 13" key="1">
    <citation type="submission" date="2023-11" db="EMBL/GenBank/DDBJ databases">
        <title>A Novel Polar Bacteriovorax (B. antarcticus) Isolated from the Biocrust in Antarctica.</title>
        <authorList>
            <person name="Mun W."/>
            <person name="Choi S.Y."/>
            <person name="Mitchell R.J."/>
        </authorList>
    </citation>
    <scope>NUCLEOTIDE SEQUENCE [LARGE SCALE GENOMIC DNA]</scope>
    <source>
        <strain evidence="12 13">PP10</strain>
    </source>
</reference>
<evidence type="ECO:0000259" key="11">
    <source>
        <dbReference type="PROSITE" id="PS50172"/>
    </source>
</evidence>
<feature type="binding site" evidence="10">
    <location>
        <begin position="68"/>
        <end position="69"/>
    </location>
    <ligand>
        <name>NAD(+)</name>
        <dbReference type="ChEBI" id="CHEBI:57540"/>
    </ligand>
</feature>
<dbReference type="SUPFAM" id="SSF50249">
    <property type="entry name" value="Nucleic acid-binding proteins"/>
    <property type="match status" value="1"/>
</dbReference>
<dbReference type="SMART" id="SM00532">
    <property type="entry name" value="LIGANc"/>
    <property type="match status" value="1"/>
</dbReference>
<name>A0ABU5VS16_9BACT</name>
<evidence type="ECO:0000256" key="1">
    <source>
        <dbReference type="ARBA" id="ARBA00004067"/>
    </source>
</evidence>
<keyword evidence="8 10" id="KW-0234">DNA repair</keyword>
<feature type="binding site" evidence="10">
    <location>
        <begin position="27"/>
        <end position="31"/>
    </location>
    <ligand>
        <name>NAD(+)</name>
        <dbReference type="ChEBI" id="CHEBI:57540"/>
    </ligand>
</feature>
<evidence type="ECO:0000256" key="2">
    <source>
        <dbReference type="ARBA" id="ARBA00022598"/>
    </source>
</evidence>
<feature type="binding site" evidence="10">
    <location>
        <position position="376"/>
    </location>
    <ligand>
        <name>Zn(2+)</name>
        <dbReference type="ChEBI" id="CHEBI:29105"/>
    </ligand>
</feature>
<keyword evidence="5 10" id="KW-0227">DNA damage</keyword>
<dbReference type="SUPFAM" id="SSF52113">
    <property type="entry name" value="BRCT domain"/>
    <property type="match status" value="1"/>
</dbReference>
<comment type="cofactor">
    <cofactor evidence="10">
        <name>Mg(2+)</name>
        <dbReference type="ChEBI" id="CHEBI:18420"/>
    </cofactor>
    <cofactor evidence="10">
        <name>Mn(2+)</name>
        <dbReference type="ChEBI" id="CHEBI:29035"/>
    </cofactor>
</comment>